<evidence type="ECO:0000259" key="8">
    <source>
        <dbReference type="PROSITE" id="PS50893"/>
    </source>
</evidence>
<evidence type="ECO:0000313" key="10">
    <source>
        <dbReference type="Proteomes" id="UP000051096"/>
    </source>
</evidence>
<dbReference type="InterPro" id="IPR003439">
    <property type="entry name" value="ABC_transporter-like_ATP-bd"/>
</dbReference>
<dbReference type="GO" id="GO:0043190">
    <property type="term" value="C:ATP-binding cassette (ABC) transporter complex"/>
    <property type="evidence" value="ECO:0007669"/>
    <property type="project" value="TreeGrafter"/>
</dbReference>
<name>A0A0S8GKM2_UNCW3</name>
<evidence type="ECO:0000256" key="3">
    <source>
        <dbReference type="ARBA" id="ARBA00022475"/>
    </source>
</evidence>
<comment type="subcellular location">
    <subcellularLocation>
        <location evidence="1">Cell membrane</location>
        <topology evidence="1">Peripheral membrane protein</topology>
    </subcellularLocation>
</comment>
<keyword evidence="6" id="KW-1278">Translocase</keyword>
<keyword evidence="2" id="KW-0813">Transport</keyword>
<dbReference type="SUPFAM" id="SSF52540">
    <property type="entry name" value="P-loop containing nucleoside triphosphate hydrolases"/>
    <property type="match status" value="1"/>
</dbReference>
<reference evidence="9 10" key="1">
    <citation type="journal article" date="2015" name="Microbiome">
        <title>Genomic resolution of linkages in carbon, nitrogen, and sulfur cycling among widespread estuary sediment bacteria.</title>
        <authorList>
            <person name="Baker B.J."/>
            <person name="Lazar C.S."/>
            <person name="Teske A.P."/>
            <person name="Dick G.J."/>
        </authorList>
    </citation>
    <scope>NUCLEOTIDE SEQUENCE [LARGE SCALE GENOMIC DNA]</scope>
    <source>
        <strain evidence="9">SM23_60</strain>
    </source>
</reference>
<dbReference type="Gene3D" id="3.40.50.300">
    <property type="entry name" value="P-loop containing nucleotide triphosphate hydrolases"/>
    <property type="match status" value="1"/>
</dbReference>
<protein>
    <recommendedName>
        <fullName evidence="8">ABC transporter domain-containing protein</fullName>
    </recommendedName>
</protein>
<evidence type="ECO:0000256" key="2">
    <source>
        <dbReference type="ARBA" id="ARBA00022448"/>
    </source>
</evidence>
<evidence type="ECO:0000256" key="7">
    <source>
        <dbReference type="ARBA" id="ARBA00023136"/>
    </source>
</evidence>
<dbReference type="PANTHER" id="PTHR43553:SF27">
    <property type="entry name" value="ENERGY-COUPLING FACTOR TRANSPORTER ATP-BINDING PROTEIN ECFA2"/>
    <property type="match status" value="1"/>
</dbReference>
<dbReference type="PANTHER" id="PTHR43553">
    <property type="entry name" value="HEAVY METAL TRANSPORTER"/>
    <property type="match status" value="1"/>
</dbReference>
<keyword evidence="3" id="KW-1003">Cell membrane</keyword>
<dbReference type="Pfam" id="PF00005">
    <property type="entry name" value="ABC_tran"/>
    <property type="match status" value="1"/>
</dbReference>
<accession>A0A0S8GKM2</accession>
<dbReference type="Proteomes" id="UP000051096">
    <property type="component" value="Unassembled WGS sequence"/>
</dbReference>
<keyword evidence="5" id="KW-0067">ATP-binding</keyword>
<proteinExistence type="predicted"/>
<feature type="domain" description="ABC transporter" evidence="8">
    <location>
        <begin position="4"/>
        <end position="214"/>
    </location>
</feature>
<comment type="caution">
    <text evidence="9">The sequence shown here is derived from an EMBL/GenBank/DDBJ whole genome shotgun (WGS) entry which is preliminary data.</text>
</comment>
<dbReference type="PROSITE" id="PS50893">
    <property type="entry name" value="ABC_TRANSPORTER_2"/>
    <property type="match status" value="1"/>
</dbReference>
<gene>
    <name evidence="9" type="ORF">AMJ87_02145</name>
</gene>
<dbReference type="EMBL" id="LJUO01000011">
    <property type="protein sequence ID" value="KPK73344.1"/>
    <property type="molecule type" value="Genomic_DNA"/>
</dbReference>
<dbReference type="SMART" id="SM00382">
    <property type="entry name" value="AAA"/>
    <property type="match status" value="1"/>
</dbReference>
<keyword evidence="4" id="KW-0547">Nucleotide-binding</keyword>
<dbReference type="InterPro" id="IPR027417">
    <property type="entry name" value="P-loop_NTPase"/>
</dbReference>
<keyword evidence="7" id="KW-0472">Membrane</keyword>
<dbReference type="AlphaFoldDB" id="A0A0S8GKM2"/>
<dbReference type="CDD" id="cd03228">
    <property type="entry name" value="ABCC_MRP_Like"/>
    <property type="match status" value="1"/>
</dbReference>
<dbReference type="InterPro" id="IPR003593">
    <property type="entry name" value="AAA+_ATPase"/>
</dbReference>
<sequence>MPVIRFENVSVKFNDEYLLHNLNFTINDGDKVLIFGESGIGKTTVFRLLLGFEQPVAGTIFVGEKELDAYTAWDLRRNIAYVSQDLDIGSGTVQHIIHTVLSFRANRSVAFNTEKIKGHLRFFRMKETILHEPYEKLSGGEKQRIAITIALLLERQIFFLDEVTSSLDEELKNKVIQYFTQNNSWTVLSIAHDRDWRNAAGVKVIPLPQQHADT</sequence>
<dbReference type="GO" id="GO:0005524">
    <property type="term" value="F:ATP binding"/>
    <property type="evidence" value="ECO:0007669"/>
    <property type="project" value="UniProtKB-KW"/>
</dbReference>
<evidence type="ECO:0000256" key="1">
    <source>
        <dbReference type="ARBA" id="ARBA00004202"/>
    </source>
</evidence>
<evidence type="ECO:0000256" key="4">
    <source>
        <dbReference type="ARBA" id="ARBA00022741"/>
    </source>
</evidence>
<evidence type="ECO:0000256" key="5">
    <source>
        <dbReference type="ARBA" id="ARBA00022840"/>
    </source>
</evidence>
<organism evidence="9 10">
    <name type="scientific">candidate division WOR_3 bacterium SM23_60</name>
    <dbReference type="NCBI Taxonomy" id="1703780"/>
    <lineage>
        <taxon>Bacteria</taxon>
        <taxon>Bacteria division WOR-3</taxon>
    </lineage>
</organism>
<dbReference type="GO" id="GO:0042626">
    <property type="term" value="F:ATPase-coupled transmembrane transporter activity"/>
    <property type="evidence" value="ECO:0007669"/>
    <property type="project" value="TreeGrafter"/>
</dbReference>
<dbReference type="GO" id="GO:0016887">
    <property type="term" value="F:ATP hydrolysis activity"/>
    <property type="evidence" value="ECO:0007669"/>
    <property type="project" value="InterPro"/>
</dbReference>
<dbReference type="InterPro" id="IPR050095">
    <property type="entry name" value="ECF_ABC_transporter_ATP-bd"/>
</dbReference>
<evidence type="ECO:0000313" key="9">
    <source>
        <dbReference type="EMBL" id="KPK73344.1"/>
    </source>
</evidence>
<evidence type="ECO:0000256" key="6">
    <source>
        <dbReference type="ARBA" id="ARBA00022967"/>
    </source>
</evidence>